<dbReference type="GO" id="GO:0000215">
    <property type="term" value="F:tRNA 2'-phosphotransferase activity"/>
    <property type="evidence" value="ECO:0007669"/>
    <property type="project" value="UniProtKB-EC"/>
</dbReference>
<accession>A0A1W2TJV2</accession>
<comment type="similarity">
    <text evidence="2">Belongs to the KptA/TPT1 family.</text>
</comment>
<comment type="catalytic activity">
    <reaction evidence="6">
        <text>2'-phospho-[ligated tRNA] + NAD(+) = mature tRNA + ADP-alpha-D-ribose 1'',2''-cyclic phosphate + nicotinamide</text>
        <dbReference type="Rhea" id="RHEA:23324"/>
        <dbReference type="Rhea" id="RHEA-COMP:11106"/>
        <dbReference type="Rhea" id="RHEA-COMP:11107"/>
        <dbReference type="ChEBI" id="CHEBI:17154"/>
        <dbReference type="ChEBI" id="CHEBI:57540"/>
        <dbReference type="ChEBI" id="CHEBI:76596"/>
        <dbReference type="ChEBI" id="CHEBI:82883"/>
        <dbReference type="ChEBI" id="CHEBI:85027"/>
        <dbReference type="EC" id="2.7.1.160"/>
    </reaction>
</comment>
<feature type="signal peptide" evidence="8">
    <location>
        <begin position="1"/>
        <end position="34"/>
    </location>
</feature>
<keyword evidence="8" id="KW-0732">Signal</keyword>
<sequence>MLSSATTARLSITSPSSLLLPLLLLPAADRTARTYRQIARSGARTKISAKNGGGGGGGTMADDEFQDAADRRAGRGRGGGGGGRRGGRGGGGGGAGGSNRQVQISKALSTLLRHQAQNAGIQLDAEGFAPLDRVMQWPRLRSLNPTVAEIRDEVATNAKQRFSMKPNPETVDNELGEEGGEEEEDAAHRWLIRANQGHSIEIASEALHTPITLAAGNAPPVVVHGTYFAFWPAIVAAGGLKKMGRTHVHFGTGVPGGDAGAQQVHDARDEEAAASGTGTGTGSVVAGPTAAAAVISGMRADAEVLIFVDLEASLRDSAEAEANGDGGDGGGAVIKWWKSENDVVLTEGDADGVVPLRYFKEVRGRRQGVGLLWKDGQKVADLPDGVVARVPQGKGRGAERGGRGGRRGGRGRGRGSS</sequence>
<feature type="region of interest" description="Disordered" evidence="7">
    <location>
        <begin position="255"/>
        <end position="281"/>
    </location>
</feature>
<dbReference type="InterPro" id="IPR002745">
    <property type="entry name" value="Ptrans_KptA/Tpt1"/>
</dbReference>
<dbReference type="PANTHER" id="PTHR12684">
    <property type="entry name" value="PUTATIVE PHOSPHOTRANSFERASE"/>
    <property type="match status" value="1"/>
</dbReference>
<reference evidence="9" key="1">
    <citation type="submission" date="2016-03" db="EMBL/GenBank/DDBJ databases">
        <title>Draft genome sequence of Rosellinia necatrix.</title>
        <authorList>
            <person name="Kanematsu S."/>
        </authorList>
    </citation>
    <scope>NUCLEOTIDE SEQUENCE [LARGE SCALE GENOMIC DNA]</scope>
    <source>
        <strain evidence="9">W97</strain>
    </source>
</reference>
<evidence type="ECO:0000313" key="10">
    <source>
        <dbReference type="Proteomes" id="UP000054516"/>
    </source>
</evidence>
<dbReference type="EC" id="2.7.1.160" evidence="3"/>
<evidence type="ECO:0000256" key="4">
    <source>
        <dbReference type="ARBA" id="ARBA00022679"/>
    </source>
</evidence>
<name>A0A1W2TJV2_ROSNE</name>
<evidence type="ECO:0000256" key="3">
    <source>
        <dbReference type="ARBA" id="ARBA00012007"/>
    </source>
</evidence>
<evidence type="ECO:0000256" key="6">
    <source>
        <dbReference type="ARBA" id="ARBA00047949"/>
    </source>
</evidence>
<comment type="function">
    <text evidence="1">Catalyzes the last step of tRNA splicing, the transfer of the splice junction 2'-phosphate from ligated tRNA to NAD to produce ADP-ribose 1''-2'' cyclic phosphate.</text>
</comment>
<keyword evidence="5" id="KW-0520">NAD</keyword>
<evidence type="ECO:0000256" key="8">
    <source>
        <dbReference type="SAM" id="SignalP"/>
    </source>
</evidence>
<dbReference type="EMBL" id="DF977462">
    <property type="protein sequence ID" value="GAP88498.2"/>
    <property type="molecule type" value="Genomic_DNA"/>
</dbReference>
<evidence type="ECO:0000256" key="5">
    <source>
        <dbReference type="ARBA" id="ARBA00023027"/>
    </source>
</evidence>
<dbReference type="Gene3D" id="3.20.170.30">
    <property type="match status" value="1"/>
</dbReference>
<dbReference type="Proteomes" id="UP000054516">
    <property type="component" value="Unassembled WGS sequence"/>
</dbReference>
<dbReference type="OMA" id="RTHIHCA"/>
<evidence type="ECO:0000256" key="2">
    <source>
        <dbReference type="ARBA" id="ARBA00009836"/>
    </source>
</evidence>
<organism evidence="9">
    <name type="scientific">Rosellinia necatrix</name>
    <name type="common">White root-rot fungus</name>
    <dbReference type="NCBI Taxonomy" id="77044"/>
    <lineage>
        <taxon>Eukaryota</taxon>
        <taxon>Fungi</taxon>
        <taxon>Dikarya</taxon>
        <taxon>Ascomycota</taxon>
        <taxon>Pezizomycotina</taxon>
        <taxon>Sordariomycetes</taxon>
        <taxon>Xylariomycetidae</taxon>
        <taxon>Xylariales</taxon>
        <taxon>Xylariaceae</taxon>
        <taxon>Rosellinia</taxon>
    </lineage>
</organism>
<protein>
    <recommendedName>
        <fullName evidence="3">2'-phosphotransferase</fullName>
        <ecNumber evidence="3">2.7.1.160</ecNumber>
    </recommendedName>
</protein>
<feature type="chain" id="PRO_5012054477" description="2'-phosphotransferase" evidence="8">
    <location>
        <begin position="35"/>
        <end position="417"/>
    </location>
</feature>
<dbReference type="InterPro" id="IPR042081">
    <property type="entry name" value="RNA_2'-PTrans_C"/>
</dbReference>
<feature type="region of interest" description="Disordered" evidence="7">
    <location>
        <begin position="71"/>
        <end position="100"/>
    </location>
</feature>
<dbReference type="InterPro" id="IPR042080">
    <property type="entry name" value="RNA_2'-PTrans_N"/>
</dbReference>
<proteinExistence type="inferred from homology"/>
<feature type="compositionally biased region" description="Basic residues" evidence="7">
    <location>
        <begin position="403"/>
        <end position="417"/>
    </location>
</feature>
<evidence type="ECO:0000256" key="7">
    <source>
        <dbReference type="SAM" id="MobiDB-lite"/>
    </source>
</evidence>
<dbReference type="GO" id="GO:0006388">
    <property type="term" value="P:tRNA splicing, via endonucleolytic cleavage and ligation"/>
    <property type="evidence" value="ECO:0007669"/>
    <property type="project" value="TreeGrafter"/>
</dbReference>
<keyword evidence="4 9" id="KW-0808">Transferase</keyword>
<dbReference type="Pfam" id="PF01885">
    <property type="entry name" value="PTS_2-RNA"/>
    <property type="match status" value="1"/>
</dbReference>
<dbReference type="STRING" id="77044.A0A1W2TJV2"/>
<evidence type="ECO:0000313" key="9">
    <source>
        <dbReference type="EMBL" id="GAP88498.2"/>
    </source>
</evidence>
<feature type="compositionally biased region" description="Gly residues" evidence="7">
    <location>
        <begin position="76"/>
        <end position="97"/>
    </location>
</feature>
<gene>
    <name evidence="9" type="ORF">SAMD00023353_1701440</name>
</gene>
<dbReference type="OrthoDB" id="419694at2759"/>
<dbReference type="Gene3D" id="1.10.10.970">
    <property type="entry name" value="RNA 2'-phosphotransferase, Tpt1/KptA family, N-terminal domain"/>
    <property type="match status" value="1"/>
</dbReference>
<dbReference type="AlphaFoldDB" id="A0A1W2TJV2"/>
<feature type="region of interest" description="Disordered" evidence="7">
    <location>
        <begin position="384"/>
        <end position="417"/>
    </location>
</feature>
<dbReference type="SUPFAM" id="SSF56399">
    <property type="entry name" value="ADP-ribosylation"/>
    <property type="match status" value="1"/>
</dbReference>
<evidence type="ECO:0000256" key="1">
    <source>
        <dbReference type="ARBA" id="ARBA00003343"/>
    </source>
</evidence>
<keyword evidence="10" id="KW-1185">Reference proteome</keyword>
<dbReference type="PANTHER" id="PTHR12684:SF2">
    <property type="entry name" value="TRNA 2'-PHOSPHOTRANSFERASE 1"/>
    <property type="match status" value="1"/>
</dbReference>